<proteinExistence type="predicted"/>
<keyword evidence="2" id="KW-1185">Reference proteome</keyword>
<name>A0A8J7KIT6_9ACTN</name>
<sequence length="298" mass="31963">MSDLLDLPPDRDLPPAAHDRIRSELLRAVAGPGPARSVRWYAPAAVALATLTVLAVAMSSTWLPSAAESGHPAEGVRPRVAPVYSTGGGPAVYTARPEPALTAIPGLDPADAARIEEECRQTLRMRTSTGRLRLYNALLTPGGYVAILFDGHHPVSCQSPGVDGAVAQTDSFGRAQQHFGWLVSKMDEGGWPFTPRDGASYVLVAEVRRDIVRVRVHGLTRDVDVPVVNGTILSTAVGAPGFSTTPWKNLTGYDQQGRVVATDKDGSRYPCVATPDGRIISGDFSGRPEWCDEAYPWW</sequence>
<gene>
    <name evidence="1" type="ORF">IW245_005844</name>
</gene>
<dbReference type="AlphaFoldDB" id="A0A8J7KIT6"/>
<comment type="caution">
    <text evidence="1">The sequence shown here is derived from an EMBL/GenBank/DDBJ whole genome shotgun (WGS) entry which is preliminary data.</text>
</comment>
<dbReference type="Proteomes" id="UP000622552">
    <property type="component" value="Unassembled WGS sequence"/>
</dbReference>
<dbReference type="EMBL" id="JADOUF010000001">
    <property type="protein sequence ID" value="MBG6139650.1"/>
    <property type="molecule type" value="Genomic_DNA"/>
</dbReference>
<evidence type="ECO:0000313" key="2">
    <source>
        <dbReference type="Proteomes" id="UP000622552"/>
    </source>
</evidence>
<organism evidence="1 2">
    <name type="scientific">Longispora fulva</name>
    <dbReference type="NCBI Taxonomy" id="619741"/>
    <lineage>
        <taxon>Bacteria</taxon>
        <taxon>Bacillati</taxon>
        <taxon>Actinomycetota</taxon>
        <taxon>Actinomycetes</taxon>
        <taxon>Micromonosporales</taxon>
        <taxon>Micromonosporaceae</taxon>
        <taxon>Longispora</taxon>
    </lineage>
</organism>
<reference evidence="1" key="1">
    <citation type="submission" date="2020-11" db="EMBL/GenBank/DDBJ databases">
        <title>Sequencing the genomes of 1000 actinobacteria strains.</title>
        <authorList>
            <person name="Klenk H.-P."/>
        </authorList>
    </citation>
    <scope>NUCLEOTIDE SEQUENCE</scope>
    <source>
        <strain evidence="1">DSM 45356</strain>
    </source>
</reference>
<accession>A0A8J7KIT6</accession>
<evidence type="ECO:0000313" key="1">
    <source>
        <dbReference type="EMBL" id="MBG6139650.1"/>
    </source>
</evidence>
<dbReference type="RefSeq" id="WP_197006282.1">
    <property type="nucleotide sequence ID" value="NZ_BONS01000006.1"/>
</dbReference>
<protein>
    <submittedName>
        <fullName evidence="1">Uncharacterized protein</fullName>
    </submittedName>
</protein>